<evidence type="ECO:0000256" key="10">
    <source>
        <dbReference type="HAMAP-Rule" id="MF_00042"/>
    </source>
</evidence>
<evidence type="ECO:0000256" key="7">
    <source>
        <dbReference type="ARBA" id="ARBA00022759"/>
    </source>
</evidence>
<dbReference type="Gene3D" id="3.30.420.10">
    <property type="entry name" value="Ribonuclease H-like superfamily/Ribonuclease H"/>
    <property type="match status" value="1"/>
</dbReference>
<dbReference type="Pfam" id="PF00075">
    <property type="entry name" value="RNase_H"/>
    <property type="match status" value="1"/>
</dbReference>
<evidence type="ECO:0000256" key="6">
    <source>
        <dbReference type="ARBA" id="ARBA00022723"/>
    </source>
</evidence>
<name>A0ABT6JAC2_9GAMM</name>
<comment type="catalytic activity">
    <reaction evidence="1 10">
        <text>Endonucleolytic cleavage to 5'-phosphomonoester.</text>
        <dbReference type="EC" id="3.1.26.4"/>
    </reaction>
</comment>
<dbReference type="PROSITE" id="PS50879">
    <property type="entry name" value="RNASE_H_1"/>
    <property type="match status" value="1"/>
</dbReference>
<evidence type="ECO:0000313" key="12">
    <source>
        <dbReference type="EMBL" id="MDH5823767.1"/>
    </source>
</evidence>
<evidence type="ECO:0000259" key="11">
    <source>
        <dbReference type="PROSITE" id="PS50879"/>
    </source>
</evidence>
<keyword evidence="6 10" id="KW-0479">Metal-binding</keyword>
<dbReference type="EMBL" id="JARXRM010000036">
    <property type="protein sequence ID" value="MDH5823767.1"/>
    <property type="molecule type" value="Genomic_DNA"/>
</dbReference>
<feature type="binding site" evidence="10">
    <location>
        <position position="133"/>
    </location>
    <ligand>
        <name>Mg(2+)</name>
        <dbReference type="ChEBI" id="CHEBI:18420"/>
        <label>2</label>
    </ligand>
</feature>
<keyword evidence="13" id="KW-1185">Reference proteome</keyword>
<dbReference type="InterPro" id="IPR002156">
    <property type="entry name" value="RNaseH_domain"/>
</dbReference>
<feature type="binding site" evidence="10">
    <location>
        <position position="9"/>
    </location>
    <ligand>
        <name>Mg(2+)</name>
        <dbReference type="ChEBI" id="CHEBI:18420"/>
        <label>2</label>
    </ligand>
</feature>
<evidence type="ECO:0000256" key="1">
    <source>
        <dbReference type="ARBA" id="ARBA00000077"/>
    </source>
</evidence>
<dbReference type="HAMAP" id="MF_00042">
    <property type="entry name" value="RNase_H"/>
    <property type="match status" value="1"/>
</dbReference>
<dbReference type="RefSeq" id="WP_280575183.1">
    <property type="nucleotide sequence ID" value="NZ_JARXRM010000036.1"/>
</dbReference>
<dbReference type="InterPro" id="IPR050092">
    <property type="entry name" value="RNase_H"/>
</dbReference>
<comment type="cofactor">
    <cofactor evidence="10">
        <name>Mg(2+)</name>
        <dbReference type="ChEBI" id="CHEBI:18420"/>
    </cofactor>
    <text evidence="10">Binds 1 Mg(2+) ion per subunit. May bind a second metal ion at a regulatory site, or after substrate binding.</text>
</comment>
<evidence type="ECO:0000313" key="13">
    <source>
        <dbReference type="Proteomes" id="UP001156940"/>
    </source>
</evidence>
<dbReference type="EC" id="3.1.26.4" evidence="4 10"/>
<evidence type="ECO:0000256" key="8">
    <source>
        <dbReference type="ARBA" id="ARBA00022801"/>
    </source>
</evidence>
<feature type="domain" description="RNase H type-1" evidence="11">
    <location>
        <begin position="1"/>
        <end position="141"/>
    </location>
</feature>
<evidence type="ECO:0000256" key="5">
    <source>
        <dbReference type="ARBA" id="ARBA00022722"/>
    </source>
</evidence>
<evidence type="ECO:0000256" key="2">
    <source>
        <dbReference type="ARBA" id="ARBA00005300"/>
    </source>
</evidence>
<gene>
    <name evidence="10 12" type="primary">rnhA</name>
    <name evidence="12" type="ORF">QFW77_12305</name>
</gene>
<feature type="binding site" evidence="10">
    <location>
        <position position="47"/>
    </location>
    <ligand>
        <name>Mg(2+)</name>
        <dbReference type="ChEBI" id="CHEBI:18420"/>
        <label>1</label>
    </ligand>
</feature>
<dbReference type="InterPro" id="IPR036397">
    <property type="entry name" value="RNaseH_sf"/>
</dbReference>
<feature type="binding site" evidence="10">
    <location>
        <position position="9"/>
    </location>
    <ligand>
        <name>Mg(2+)</name>
        <dbReference type="ChEBI" id="CHEBI:18420"/>
        <label>1</label>
    </ligand>
</feature>
<evidence type="ECO:0000256" key="4">
    <source>
        <dbReference type="ARBA" id="ARBA00012180"/>
    </source>
</evidence>
<dbReference type="PANTHER" id="PTHR10642">
    <property type="entry name" value="RIBONUCLEASE H1"/>
    <property type="match status" value="1"/>
</dbReference>
<sequence>MKRVEIHTDGACLGNPGPGGWAALLRYRAQERELVGGEALTTNNRMELMAAIRALEALTAPCEVVLHTDSQYVRKGITEWLPTWVRRNWRTAGGAAVKNQDLWERLQAACGRHRIDWRWVRGHSGDPDNERVDVLARTQAELVKARGAAAPGLCDGAPVS</sequence>
<comment type="caution">
    <text evidence="12">The sequence shown here is derived from an EMBL/GenBank/DDBJ whole genome shotgun (WGS) entry which is preliminary data.</text>
</comment>
<dbReference type="InterPro" id="IPR012337">
    <property type="entry name" value="RNaseH-like_sf"/>
</dbReference>
<dbReference type="CDD" id="cd09278">
    <property type="entry name" value="RNase_HI_prokaryote_like"/>
    <property type="match status" value="1"/>
</dbReference>
<comment type="similarity">
    <text evidence="2 10">Belongs to the RNase H family.</text>
</comment>
<accession>A0ABT6JAC2</accession>
<dbReference type="InterPro" id="IPR022892">
    <property type="entry name" value="RNaseHI"/>
</dbReference>
<reference evidence="12 13" key="1">
    <citation type="submission" date="2023-04" db="EMBL/GenBank/DDBJ databases">
        <title>Luteimonas endophyticus RD2P54.</title>
        <authorList>
            <person name="Sun J.-Q."/>
        </authorList>
    </citation>
    <scope>NUCLEOTIDE SEQUENCE [LARGE SCALE GENOMIC DNA]</scope>
    <source>
        <strain evidence="12 13">RD2P54</strain>
    </source>
</reference>
<keyword evidence="7 10" id="KW-0255">Endonuclease</keyword>
<keyword evidence="8 10" id="KW-0378">Hydrolase</keyword>
<keyword evidence="9 10" id="KW-0460">Magnesium</keyword>
<dbReference type="Proteomes" id="UP001156940">
    <property type="component" value="Unassembled WGS sequence"/>
</dbReference>
<evidence type="ECO:0000256" key="3">
    <source>
        <dbReference type="ARBA" id="ARBA00011245"/>
    </source>
</evidence>
<dbReference type="PANTHER" id="PTHR10642:SF26">
    <property type="entry name" value="RIBONUCLEASE H1"/>
    <property type="match status" value="1"/>
</dbReference>
<feature type="binding site" evidence="10">
    <location>
        <position position="69"/>
    </location>
    <ligand>
        <name>Mg(2+)</name>
        <dbReference type="ChEBI" id="CHEBI:18420"/>
        <label>1</label>
    </ligand>
</feature>
<keyword evidence="10" id="KW-0963">Cytoplasm</keyword>
<protein>
    <recommendedName>
        <fullName evidence="4 10">Ribonuclease H</fullName>
        <shortName evidence="10">RNase H</shortName>
        <ecNumber evidence="4 10">3.1.26.4</ecNumber>
    </recommendedName>
</protein>
<comment type="function">
    <text evidence="10">Endonuclease that specifically degrades the RNA of RNA-DNA hybrids.</text>
</comment>
<evidence type="ECO:0000256" key="9">
    <source>
        <dbReference type="ARBA" id="ARBA00022842"/>
    </source>
</evidence>
<organism evidence="12 13">
    <name type="scientific">Luteimonas endophytica</name>
    <dbReference type="NCBI Taxonomy" id="3042023"/>
    <lineage>
        <taxon>Bacteria</taxon>
        <taxon>Pseudomonadati</taxon>
        <taxon>Pseudomonadota</taxon>
        <taxon>Gammaproteobacteria</taxon>
        <taxon>Lysobacterales</taxon>
        <taxon>Lysobacteraceae</taxon>
        <taxon>Luteimonas</taxon>
    </lineage>
</organism>
<dbReference type="GO" id="GO:0004523">
    <property type="term" value="F:RNA-DNA hybrid ribonuclease activity"/>
    <property type="evidence" value="ECO:0007669"/>
    <property type="project" value="UniProtKB-EC"/>
</dbReference>
<keyword evidence="5 10" id="KW-0540">Nuclease</keyword>
<comment type="subcellular location">
    <subcellularLocation>
        <location evidence="10">Cytoplasm</location>
    </subcellularLocation>
</comment>
<comment type="subunit">
    <text evidence="3 10">Monomer.</text>
</comment>
<proteinExistence type="inferred from homology"/>
<dbReference type="NCBIfam" id="NF001236">
    <property type="entry name" value="PRK00203.1"/>
    <property type="match status" value="1"/>
</dbReference>
<dbReference type="SUPFAM" id="SSF53098">
    <property type="entry name" value="Ribonuclease H-like"/>
    <property type="match status" value="1"/>
</dbReference>